<feature type="region of interest" description="Disordered" evidence="1">
    <location>
        <begin position="46"/>
        <end position="90"/>
    </location>
</feature>
<dbReference type="EMBL" id="JARJCN010000002">
    <property type="protein sequence ID" value="KAJ7103018.1"/>
    <property type="molecule type" value="Genomic_DNA"/>
</dbReference>
<protein>
    <submittedName>
        <fullName evidence="2">Uncharacterized protein</fullName>
    </submittedName>
</protein>
<proteinExistence type="predicted"/>
<feature type="compositionally biased region" description="Basic residues" evidence="1">
    <location>
        <begin position="69"/>
        <end position="86"/>
    </location>
</feature>
<dbReference type="Proteomes" id="UP001222325">
    <property type="component" value="Unassembled WGS sequence"/>
</dbReference>
<gene>
    <name evidence="2" type="ORF">B0H15DRAFT_810614</name>
</gene>
<reference evidence="2" key="1">
    <citation type="submission" date="2023-03" db="EMBL/GenBank/DDBJ databases">
        <title>Massive genome expansion in bonnet fungi (Mycena s.s.) driven by repeated elements and novel gene families across ecological guilds.</title>
        <authorList>
            <consortium name="Lawrence Berkeley National Laboratory"/>
            <person name="Harder C.B."/>
            <person name="Miyauchi S."/>
            <person name="Viragh M."/>
            <person name="Kuo A."/>
            <person name="Thoen E."/>
            <person name="Andreopoulos B."/>
            <person name="Lu D."/>
            <person name="Skrede I."/>
            <person name="Drula E."/>
            <person name="Henrissat B."/>
            <person name="Morin E."/>
            <person name="Kohler A."/>
            <person name="Barry K."/>
            <person name="LaButti K."/>
            <person name="Morin E."/>
            <person name="Salamov A."/>
            <person name="Lipzen A."/>
            <person name="Mereny Z."/>
            <person name="Hegedus B."/>
            <person name="Baldrian P."/>
            <person name="Stursova M."/>
            <person name="Weitz H."/>
            <person name="Taylor A."/>
            <person name="Grigoriev I.V."/>
            <person name="Nagy L.G."/>
            <person name="Martin F."/>
            <person name="Kauserud H."/>
        </authorList>
    </citation>
    <scope>NUCLEOTIDE SEQUENCE</scope>
    <source>
        <strain evidence="2">CBHHK173m</strain>
    </source>
</reference>
<evidence type="ECO:0000313" key="2">
    <source>
        <dbReference type="EMBL" id="KAJ7103018.1"/>
    </source>
</evidence>
<comment type="caution">
    <text evidence="2">The sequence shown here is derived from an EMBL/GenBank/DDBJ whole genome shotgun (WGS) entry which is preliminary data.</text>
</comment>
<dbReference type="AlphaFoldDB" id="A0AAD6UGM8"/>
<evidence type="ECO:0000313" key="3">
    <source>
        <dbReference type="Proteomes" id="UP001222325"/>
    </source>
</evidence>
<accession>A0AAD6UGM8</accession>
<keyword evidence="3" id="KW-1185">Reference proteome</keyword>
<organism evidence="2 3">
    <name type="scientific">Mycena belliarum</name>
    <dbReference type="NCBI Taxonomy" id="1033014"/>
    <lineage>
        <taxon>Eukaryota</taxon>
        <taxon>Fungi</taxon>
        <taxon>Dikarya</taxon>
        <taxon>Basidiomycota</taxon>
        <taxon>Agaricomycotina</taxon>
        <taxon>Agaricomycetes</taxon>
        <taxon>Agaricomycetidae</taxon>
        <taxon>Agaricales</taxon>
        <taxon>Marasmiineae</taxon>
        <taxon>Mycenaceae</taxon>
        <taxon>Mycena</taxon>
    </lineage>
</organism>
<name>A0AAD6UGM8_9AGAR</name>
<sequence>MAAVVGRGEMQMQRTTISTTELMQMGGHARQRLTATVFYTAPHRPKFGCERRPRPPEPMTNTVPSRCGGRVRRMQGKPARARRNHKSQITSGARIHGHCLCPARSGGPSARLVRVDVLGLTRIAQALDNSRVGVHRVAQGWSWERNVGTVSAAYRA</sequence>
<evidence type="ECO:0000256" key="1">
    <source>
        <dbReference type="SAM" id="MobiDB-lite"/>
    </source>
</evidence>